<dbReference type="Proteomes" id="UP000255093">
    <property type="component" value="Unassembled WGS sequence"/>
</dbReference>
<dbReference type="RefSeq" id="WP_024203853.1">
    <property type="nucleotide sequence ID" value="NZ_AP024561.1"/>
</dbReference>
<dbReference type="InterPro" id="IPR046901">
    <property type="entry name" value="ABC-3C_MC5"/>
</dbReference>
<dbReference type="AlphaFoldDB" id="A0A376Q0T9"/>
<evidence type="ECO:0000313" key="1">
    <source>
        <dbReference type="EMBL" id="STH84423.1"/>
    </source>
</evidence>
<dbReference type="EMBL" id="UGBW01000003">
    <property type="protein sequence ID" value="STH84423.1"/>
    <property type="molecule type" value="Genomic_DNA"/>
</dbReference>
<sequence>MLLYNKAFDINHTILRMSSWLLNSSEPLISLEGIRIFDFLIAFPEYISKLSLGKELVKERNKFKRFSNPYNAFDPQSLFQQMEGVQKSAICSLVTASVLVEINNELYEIKKDKLYAIGFTKTNLFDSINEDVISFISNNLETLPVTGITGLKAASKLMSFKYDRI</sequence>
<accession>A0A376Q0T9</accession>
<dbReference type="Pfam" id="PF20291">
    <property type="entry name" value="MC5"/>
    <property type="match status" value="1"/>
</dbReference>
<evidence type="ECO:0000313" key="2">
    <source>
        <dbReference type="Proteomes" id="UP000255093"/>
    </source>
</evidence>
<protein>
    <submittedName>
        <fullName evidence="1">Uncharacterized protein</fullName>
    </submittedName>
</protein>
<gene>
    <name evidence="1" type="ORF">NCTC8621_04503</name>
</gene>
<name>A0A376Q0T9_ECOLX</name>
<proteinExistence type="predicted"/>
<reference evidence="1 2" key="1">
    <citation type="submission" date="2018-06" db="EMBL/GenBank/DDBJ databases">
        <authorList>
            <consortium name="Pathogen Informatics"/>
            <person name="Doyle S."/>
        </authorList>
    </citation>
    <scope>NUCLEOTIDE SEQUENCE [LARGE SCALE GENOMIC DNA]</scope>
    <source>
        <strain evidence="1 2">NCTC8621</strain>
    </source>
</reference>
<organism evidence="1 2">
    <name type="scientific">Escherichia coli</name>
    <dbReference type="NCBI Taxonomy" id="562"/>
    <lineage>
        <taxon>Bacteria</taxon>
        <taxon>Pseudomonadati</taxon>
        <taxon>Pseudomonadota</taxon>
        <taxon>Gammaproteobacteria</taxon>
        <taxon>Enterobacterales</taxon>
        <taxon>Enterobacteriaceae</taxon>
        <taxon>Escherichia</taxon>
    </lineage>
</organism>